<evidence type="ECO:0000313" key="2">
    <source>
        <dbReference type="Proteomes" id="UP001558713"/>
    </source>
</evidence>
<proteinExistence type="predicted"/>
<keyword evidence="2" id="KW-1185">Reference proteome</keyword>
<dbReference type="EMBL" id="JBANAX010000498">
    <property type="protein sequence ID" value="KAL1206458.1"/>
    <property type="molecule type" value="Genomic_DNA"/>
</dbReference>
<reference evidence="1 2" key="1">
    <citation type="submission" date="2024-04" db="EMBL/GenBank/DDBJ databases">
        <title>Genome assembly C_amara_ONT_v2.</title>
        <authorList>
            <person name="Yant L."/>
            <person name="Moore C."/>
            <person name="Slenker M."/>
        </authorList>
    </citation>
    <scope>NUCLEOTIDE SEQUENCE [LARGE SCALE GENOMIC DNA]</scope>
    <source>
        <tissue evidence="1">Leaf</tissue>
    </source>
</reference>
<dbReference type="AlphaFoldDB" id="A0ABD1AI83"/>
<evidence type="ECO:0000313" key="1">
    <source>
        <dbReference type="EMBL" id="KAL1206458.1"/>
    </source>
</evidence>
<accession>A0ABD1AI83</accession>
<organism evidence="1 2">
    <name type="scientific">Cardamine amara subsp. amara</name>
    <dbReference type="NCBI Taxonomy" id="228776"/>
    <lineage>
        <taxon>Eukaryota</taxon>
        <taxon>Viridiplantae</taxon>
        <taxon>Streptophyta</taxon>
        <taxon>Embryophyta</taxon>
        <taxon>Tracheophyta</taxon>
        <taxon>Spermatophyta</taxon>
        <taxon>Magnoliopsida</taxon>
        <taxon>eudicotyledons</taxon>
        <taxon>Gunneridae</taxon>
        <taxon>Pentapetalae</taxon>
        <taxon>rosids</taxon>
        <taxon>malvids</taxon>
        <taxon>Brassicales</taxon>
        <taxon>Brassicaceae</taxon>
        <taxon>Cardamineae</taxon>
        <taxon>Cardamine</taxon>
    </lineage>
</organism>
<comment type="caution">
    <text evidence="1">The sequence shown here is derived from an EMBL/GenBank/DDBJ whole genome shotgun (WGS) entry which is preliminary data.</text>
</comment>
<gene>
    <name evidence="1" type="ORF">V5N11_020821</name>
</gene>
<name>A0ABD1AI83_CARAN</name>
<evidence type="ECO:0008006" key="3">
    <source>
        <dbReference type="Google" id="ProtNLM"/>
    </source>
</evidence>
<sequence length="122" mass="14665">MHLFFDCVYSQDIWRPFLMNLPCQPLQAFSDIVSWIHASIRIRKLSIICKLFLQATVYEIWKERNPRLHNQVSIPADVLTRQIRQILKSKLAFLDSHSNTTHEFRVLQEESFLSNWFRYIQV</sequence>
<protein>
    <recommendedName>
        <fullName evidence="3">Reverse transcriptase zinc-binding domain-containing protein</fullName>
    </recommendedName>
</protein>
<dbReference type="Proteomes" id="UP001558713">
    <property type="component" value="Unassembled WGS sequence"/>
</dbReference>